<keyword evidence="2" id="KW-1185">Reference proteome</keyword>
<comment type="caution">
    <text evidence="1">The sequence shown here is derived from an EMBL/GenBank/DDBJ whole genome shotgun (WGS) entry which is preliminary data.</text>
</comment>
<evidence type="ECO:0000313" key="2">
    <source>
        <dbReference type="Proteomes" id="UP000527355"/>
    </source>
</evidence>
<dbReference type="EMBL" id="JABWUV010000005">
    <property type="protein sequence ID" value="KAF6355153.1"/>
    <property type="molecule type" value="Genomic_DNA"/>
</dbReference>
<name>A0A7J7XZH3_MYOMY</name>
<dbReference type="Proteomes" id="UP000527355">
    <property type="component" value="Unassembled WGS sequence"/>
</dbReference>
<gene>
    <name evidence="1" type="ORF">mMyoMyo1_011352</name>
</gene>
<sequence length="145" mass="15909">MGLAGETQAPLSVLLTATPVCPPVSECPLHLHTHLPLYIHLHLNPHMQIHTCAHTCSSTHSCTYTFTCMTTFPCTHTCPLHLTCALTPHLHSQVGLLCTSSGFSKQEVTLSGKHLVSANRCREPPDLPLHSRMFVIEVLVHIFST</sequence>
<organism evidence="1 2">
    <name type="scientific">Myotis myotis</name>
    <name type="common">Greater mouse-eared bat</name>
    <name type="synonym">Vespertilio myotis</name>
    <dbReference type="NCBI Taxonomy" id="51298"/>
    <lineage>
        <taxon>Eukaryota</taxon>
        <taxon>Metazoa</taxon>
        <taxon>Chordata</taxon>
        <taxon>Craniata</taxon>
        <taxon>Vertebrata</taxon>
        <taxon>Euteleostomi</taxon>
        <taxon>Mammalia</taxon>
        <taxon>Eutheria</taxon>
        <taxon>Laurasiatheria</taxon>
        <taxon>Chiroptera</taxon>
        <taxon>Yangochiroptera</taxon>
        <taxon>Vespertilionidae</taxon>
        <taxon>Myotis</taxon>
    </lineage>
</organism>
<protein>
    <submittedName>
        <fullName evidence="1">Uncharacterized protein</fullName>
    </submittedName>
</protein>
<dbReference type="AlphaFoldDB" id="A0A7J7XZH3"/>
<reference evidence="1 2" key="1">
    <citation type="journal article" date="2020" name="Nature">
        <title>Six reference-quality genomes reveal evolution of bat adaptations.</title>
        <authorList>
            <person name="Jebb D."/>
            <person name="Huang Z."/>
            <person name="Pippel M."/>
            <person name="Hughes G.M."/>
            <person name="Lavrichenko K."/>
            <person name="Devanna P."/>
            <person name="Winkler S."/>
            <person name="Jermiin L.S."/>
            <person name="Skirmuntt E.C."/>
            <person name="Katzourakis A."/>
            <person name="Burkitt-Gray L."/>
            <person name="Ray D.A."/>
            <person name="Sullivan K.A.M."/>
            <person name="Roscito J.G."/>
            <person name="Kirilenko B.M."/>
            <person name="Davalos L.M."/>
            <person name="Corthals A.P."/>
            <person name="Power M.L."/>
            <person name="Jones G."/>
            <person name="Ransome R.D."/>
            <person name="Dechmann D.K.N."/>
            <person name="Locatelli A.G."/>
            <person name="Puechmaille S.J."/>
            <person name="Fedrigo O."/>
            <person name="Jarvis E.D."/>
            <person name="Hiller M."/>
            <person name="Vernes S.C."/>
            <person name="Myers E.W."/>
            <person name="Teeling E.C."/>
        </authorList>
    </citation>
    <scope>NUCLEOTIDE SEQUENCE [LARGE SCALE GENOMIC DNA]</scope>
    <source>
        <strain evidence="1">MMyoMyo1</strain>
        <tissue evidence="1">Flight muscle</tissue>
    </source>
</reference>
<evidence type="ECO:0000313" key="1">
    <source>
        <dbReference type="EMBL" id="KAF6355153.1"/>
    </source>
</evidence>
<proteinExistence type="predicted"/>
<accession>A0A7J7XZH3</accession>